<dbReference type="Gene3D" id="3.30.1870.10">
    <property type="entry name" value="EreA-like, domain 2"/>
    <property type="match status" value="1"/>
</dbReference>
<organism evidence="1 2">
    <name type="scientific">Ceratopteris richardii</name>
    <name type="common">Triangle waterfern</name>
    <dbReference type="NCBI Taxonomy" id="49495"/>
    <lineage>
        <taxon>Eukaryota</taxon>
        <taxon>Viridiplantae</taxon>
        <taxon>Streptophyta</taxon>
        <taxon>Embryophyta</taxon>
        <taxon>Tracheophyta</taxon>
        <taxon>Polypodiopsida</taxon>
        <taxon>Polypodiidae</taxon>
        <taxon>Polypodiales</taxon>
        <taxon>Pteridineae</taxon>
        <taxon>Pteridaceae</taxon>
        <taxon>Parkerioideae</taxon>
        <taxon>Ceratopteris</taxon>
    </lineage>
</organism>
<dbReference type="Pfam" id="PF05139">
    <property type="entry name" value="Erythro_esteras"/>
    <property type="match status" value="1"/>
</dbReference>
<protein>
    <recommendedName>
        <fullName evidence="3">Erythromycin esterase</fullName>
    </recommendedName>
</protein>
<evidence type="ECO:0000313" key="1">
    <source>
        <dbReference type="EMBL" id="KAH7279848.1"/>
    </source>
</evidence>
<dbReference type="Proteomes" id="UP000825935">
    <property type="component" value="Chromosome 37"/>
</dbReference>
<dbReference type="CDD" id="cd14728">
    <property type="entry name" value="Ere-like"/>
    <property type="match status" value="1"/>
</dbReference>
<keyword evidence="2" id="KW-1185">Reference proteome</keyword>
<dbReference type="AlphaFoldDB" id="A0A8T2Q885"/>
<dbReference type="EMBL" id="CM035442">
    <property type="protein sequence ID" value="KAH7279848.1"/>
    <property type="molecule type" value="Genomic_DNA"/>
</dbReference>
<gene>
    <name evidence="1" type="ORF">KP509_37G040200</name>
</gene>
<dbReference type="GO" id="GO:0046677">
    <property type="term" value="P:response to antibiotic"/>
    <property type="evidence" value="ECO:0007669"/>
    <property type="project" value="InterPro"/>
</dbReference>
<reference evidence="1" key="1">
    <citation type="submission" date="2021-08" db="EMBL/GenBank/DDBJ databases">
        <title>WGS assembly of Ceratopteris richardii.</title>
        <authorList>
            <person name="Marchant D.B."/>
            <person name="Chen G."/>
            <person name="Jenkins J."/>
            <person name="Shu S."/>
            <person name="Leebens-Mack J."/>
            <person name="Grimwood J."/>
            <person name="Schmutz J."/>
            <person name="Soltis P."/>
            <person name="Soltis D."/>
            <person name="Chen Z.-H."/>
        </authorList>
    </citation>
    <scope>NUCLEOTIDE SEQUENCE</scope>
    <source>
        <strain evidence="1">Whitten #5841</strain>
        <tissue evidence="1">Leaf</tissue>
    </source>
</reference>
<dbReference type="PIRSF" id="PIRSF036794">
    <property type="entry name" value="UCP_erythr_ester"/>
    <property type="match status" value="1"/>
</dbReference>
<dbReference type="InterPro" id="IPR007815">
    <property type="entry name" value="Emycin_Estase"/>
</dbReference>
<dbReference type="InterPro" id="IPR014622">
    <property type="entry name" value="UCP036794_erythomycin"/>
</dbReference>
<name>A0A8T2Q885_CERRI</name>
<dbReference type="OMA" id="RYGCLTP"/>
<dbReference type="PANTHER" id="PTHR31299:SF0">
    <property type="entry name" value="ESTERASE, PUTATIVE (AFU_ORTHOLOGUE AFUA_1G05850)-RELATED"/>
    <property type="match status" value="1"/>
</dbReference>
<dbReference type="SUPFAM" id="SSF159501">
    <property type="entry name" value="EreA/ChaN-like"/>
    <property type="match status" value="1"/>
</dbReference>
<dbReference type="Gene3D" id="1.20.1440.30">
    <property type="entry name" value="Biosynthetic Protein domain"/>
    <property type="match status" value="1"/>
</dbReference>
<dbReference type="PANTHER" id="PTHR31299">
    <property type="entry name" value="ESTERASE, PUTATIVE (AFU_ORTHOLOGUE AFUA_1G05850)-RELATED"/>
    <property type="match status" value="1"/>
</dbReference>
<comment type="caution">
    <text evidence="1">The sequence shown here is derived from an EMBL/GenBank/DDBJ whole genome shotgun (WGS) entry which is preliminary data.</text>
</comment>
<evidence type="ECO:0000313" key="2">
    <source>
        <dbReference type="Proteomes" id="UP000825935"/>
    </source>
</evidence>
<accession>A0A8T2Q885</accession>
<dbReference type="OrthoDB" id="413649at2759"/>
<evidence type="ECO:0008006" key="3">
    <source>
        <dbReference type="Google" id="ProtNLM"/>
    </source>
</evidence>
<sequence length="487" mass="55351">MANYTGAAMGAFENEEIILLRHRVRVAMAEEVLKEVAKRAVHLHDGSNLTYLLEAVSKARVVMLGEASHGTHDFYHWRSVITQRLIEEYGFHFVAVEGDWPAAQTLNRELLVPASRGRLNVQQSGTISEHLKKSFHRWPSWMWANKETEAFIDWARHFNANKGGAVRFYGLDIYSLFDSIDAVLTNLDKIKPPLAEKARAQYACFDPYGRDEQQYMNSLFEWPEGCKAQAIKVLHDLRRKHFEIRTEEDEDVVMDIVQNAKIAVGAEKYYRSVMFGKSPDSWNVRDTHMIDTLDMLLGHTPNKSGAIVWAHNTHIGDYRATSMMKEGTVNLGGLARERYGEDAVALVGFGTHRGSVIASNKWGGRVQKMTVPAAKEGTFDDLFHRITIAGSLPNQYYLVFRAVGTAEQKEEGKVVNLKELAKWRGQRAIGVVYTPSTERWGNYVPTQLSKRYDAFIFVDLSEALRPLAHLERYEDLTEIPESWPMGV</sequence>
<proteinExistence type="predicted"/>
<dbReference type="Gene3D" id="3.40.1660.10">
    <property type="entry name" value="EreA-like (biosynthetic domain)"/>
    <property type="match status" value="1"/>
</dbReference>
<dbReference type="InterPro" id="IPR052036">
    <property type="entry name" value="Hydrolase/PRTase-associated"/>
</dbReference>